<dbReference type="Proteomes" id="UP000542889">
    <property type="component" value="Unassembled WGS sequence"/>
</dbReference>
<dbReference type="Gene3D" id="1.10.1040.10">
    <property type="entry name" value="N-(1-d-carboxylethyl)-l-norvaline Dehydrogenase, domain 2"/>
    <property type="match status" value="1"/>
</dbReference>
<dbReference type="GO" id="GO:0050661">
    <property type="term" value="F:NADP binding"/>
    <property type="evidence" value="ECO:0007669"/>
    <property type="project" value="InterPro"/>
</dbReference>
<dbReference type="Gene3D" id="3.40.50.720">
    <property type="entry name" value="NAD(P)-binding Rossmann-like Domain"/>
    <property type="match status" value="1"/>
</dbReference>
<comment type="caution">
    <text evidence="5">The sequence shown here is derived from an EMBL/GenBank/DDBJ whole genome shotgun (WGS) entry which is preliminary data.</text>
</comment>
<dbReference type="SUPFAM" id="SSF48179">
    <property type="entry name" value="6-phosphogluconate dehydrogenase C-terminal domain-like"/>
    <property type="match status" value="1"/>
</dbReference>
<dbReference type="EMBL" id="JABXWP010000005">
    <property type="protein sequence ID" value="NVO87772.1"/>
    <property type="molecule type" value="Genomic_DNA"/>
</dbReference>
<protein>
    <submittedName>
        <fullName evidence="5">Decarboxylating 6-phosphogluconate dehydrogenase</fullName>
    </submittedName>
</protein>
<dbReference type="InterPro" id="IPR008927">
    <property type="entry name" value="6-PGluconate_DH-like_C_sf"/>
</dbReference>
<evidence type="ECO:0000259" key="4">
    <source>
        <dbReference type="SMART" id="SM01350"/>
    </source>
</evidence>
<dbReference type="Pfam" id="PF03446">
    <property type="entry name" value="NAD_binding_2"/>
    <property type="match status" value="1"/>
</dbReference>
<reference evidence="5 6" key="1">
    <citation type="submission" date="2020-06" db="EMBL/GenBank/DDBJ databases">
        <title>Lactobacillus rhamnosus QC,genome.</title>
        <authorList>
            <person name="Yi H."/>
            <person name="Jin M."/>
        </authorList>
    </citation>
    <scope>NUCLEOTIDE SEQUENCE [LARGE SCALE GENOMIC DNA]</scope>
    <source>
        <strain evidence="5 6">QC</strain>
    </source>
</reference>
<dbReference type="AlphaFoldDB" id="A0A7Y7QEU5"/>
<dbReference type="InterPro" id="IPR006184">
    <property type="entry name" value="6PGdom_BS"/>
</dbReference>
<keyword evidence="3" id="KW-0311">Gluconate utilization</keyword>
<dbReference type="SMART" id="SM01350">
    <property type="entry name" value="6PGD"/>
    <property type="match status" value="1"/>
</dbReference>
<dbReference type="Pfam" id="PF00393">
    <property type="entry name" value="6PGD"/>
    <property type="match status" value="1"/>
</dbReference>
<dbReference type="InterPro" id="IPR006114">
    <property type="entry name" value="6PGDH_C"/>
</dbReference>
<dbReference type="PRINTS" id="PR00076">
    <property type="entry name" value="6PGDHDRGNASE"/>
</dbReference>
<accession>A0A7Y7QEU5</accession>
<name>A0A7Y7QEU5_LACRH</name>
<dbReference type="GO" id="GO:0004616">
    <property type="term" value="F:phosphogluconate dehydrogenase (decarboxylating) activity"/>
    <property type="evidence" value="ECO:0007669"/>
    <property type="project" value="InterPro"/>
</dbReference>
<dbReference type="NCBIfam" id="NF007161">
    <property type="entry name" value="PRK09599.1"/>
    <property type="match status" value="1"/>
</dbReference>
<evidence type="ECO:0000256" key="1">
    <source>
        <dbReference type="ARBA" id="ARBA00008419"/>
    </source>
</evidence>
<evidence type="ECO:0000256" key="3">
    <source>
        <dbReference type="ARBA" id="ARBA00023064"/>
    </source>
</evidence>
<organism evidence="5 6">
    <name type="scientific">Lacticaseibacillus rhamnosus</name>
    <name type="common">Lactobacillus rhamnosus</name>
    <dbReference type="NCBI Taxonomy" id="47715"/>
    <lineage>
        <taxon>Bacteria</taxon>
        <taxon>Bacillati</taxon>
        <taxon>Bacillota</taxon>
        <taxon>Bacilli</taxon>
        <taxon>Lactobacillales</taxon>
        <taxon>Lactobacillaceae</taxon>
        <taxon>Lacticaseibacillus</taxon>
    </lineage>
</organism>
<sequence length="330" mass="35183">MVDSLVQKLIDARVVATPAHAHAQEVANMQVGMVGLGKMGMNLVANMRDHDIEVVAFDLNDQARTEVGKYQVKAVASLDALVMSLASPRIIWSMVPAGKPTAATIQQLAKLLSPGDVVIDGGNSYYQNSIAHGKLLAAEGIHFFDVGTSGGMAGARANGNFMIGGDEDQFAQIEPLFKAIAAPGGYLYTGPVGSGHYLKMVHNGIEYGMMQAIGEGFDVLAHSPYAYDNAAVAKMWNHGSVIRSWLMELAGDAFSEDADLAKIQGIMHSSGEGAWTVEEALRLHVATPVIASALMMRYRSEEADTMTGKVVAALRNQFGGHAVDLTTQRH</sequence>
<feature type="domain" description="6-phosphogluconate dehydrogenase C-terminal" evidence="4">
    <location>
        <begin position="195"/>
        <end position="328"/>
    </location>
</feature>
<dbReference type="InterPro" id="IPR004849">
    <property type="entry name" value="6DGDH_YqeC"/>
</dbReference>
<dbReference type="InterPro" id="IPR006115">
    <property type="entry name" value="6PGDH_NADP-bd"/>
</dbReference>
<gene>
    <name evidence="5" type="primary">gnd</name>
    <name evidence="5" type="ORF">HWN39_04575</name>
</gene>
<comment type="similarity">
    <text evidence="1">Belongs to the 6-phosphogluconate dehydrogenase family.</text>
</comment>
<evidence type="ECO:0000256" key="2">
    <source>
        <dbReference type="ARBA" id="ARBA00023002"/>
    </source>
</evidence>
<dbReference type="GO" id="GO:0019521">
    <property type="term" value="P:D-gluconate metabolic process"/>
    <property type="evidence" value="ECO:0007669"/>
    <property type="project" value="UniProtKB-KW"/>
</dbReference>
<evidence type="ECO:0000313" key="6">
    <source>
        <dbReference type="Proteomes" id="UP000542889"/>
    </source>
</evidence>
<dbReference type="PROSITE" id="PS00461">
    <property type="entry name" value="6PGD"/>
    <property type="match status" value="1"/>
</dbReference>
<dbReference type="GO" id="GO:0006098">
    <property type="term" value="P:pentose-phosphate shunt"/>
    <property type="evidence" value="ECO:0007669"/>
    <property type="project" value="InterPro"/>
</dbReference>
<dbReference type="InterPro" id="IPR036291">
    <property type="entry name" value="NAD(P)-bd_dom_sf"/>
</dbReference>
<dbReference type="InterPro" id="IPR013328">
    <property type="entry name" value="6PGD_dom2"/>
</dbReference>
<evidence type="ECO:0000313" key="5">
    <source>
        <dbReference type="EMBL" id="NVO87772.1"/>
    </source>
</evidence>
<keyword evidence="2" id="KW-0560">Oxidoreductase</keyword>
<dbReference type="InterPro" id="IPR006183">
    <property type="entry name" value="Pgluconate_DH"/>
</dbReference>
<proteinExistence type="inferred from homology"/>
<dbReference type="PANTHER" id="PTHR11811">
    <property type="entry name" value="6-PHOSPHOGLUCONATE DEHYDROGENASE"/>
    <property type="match status" value="1"/>
</dbReference>
<dbReference type="SUPFAM" id="SSF51735">
    <property type="entry name" value="NAD(P)-binding Rossmann-fold domains"/>
    <property type="match status" value="1"/>
</dbReference>
<dbReference type="NCBIfam" id="TIGR00872">
    <property type="entry name" value="gnd_rel"/>
    <property type="match status" value="1"/>
</dbReference>